<dbReference type="EMBL" id="JACHIU010000001">
    <property type="protein sequence ID" value="MBB6471508.1"/>
    <property type="molecule type" value="Genomic_DNA"/>
</dbReference>
<dbReference type="RefSeq" id="WP_184978704.1">
    <property type="nucleotide sequence ID" value="NZ_BAAALO010000057.1"/>
</dbReference>
<comment type="caution">
    <text evidence="1">The sequence shown here is derived from an EMBL/GenBank/DDBJ whole genome shotgun (WGS) entry which is preliminary data.</text>
</comment>
<reference evidence="1 2" key="1">
    <citation type="submission" date="2020-08" db="EMBL/GenBank/DDBJ databases">
        <title>Sequencing the genomes of 1000 actinobacteria strains.</title>
        <authorList>
            <person name="Klenk H.-P."/>
        </authorList>
    </citation>
    <scope>NUCLEOTIDE SEQUENCE [LARGE SCALE GENOMIC DNA]</scope>
    <source>
        <strain evidence="1 2">DSM 44936</strain>
    </source>
</reference>
<gene>
    <name evidence="1" type="ORF">BJ992_000939</name>
</gene>
<name>A0A7X0ICM3_9ACTN</name>
<proteinExistence type="predicted"/>
<dbReference type="AlphaFoldDB" id="A0A7X0ICM3"/>
<protein>
    <submittedName>
        <fullName evidence="1">Uncharacterized protein</fullName>
    </submittedName>
</protein>
<organism evidence="1 2">
    <name type="scientific">Sphaerisporangium rubeum</name>
    <dbReference type="NCBI Taxonomy" id="321317"/>
    <lineage>
        <taxon>Bacteria</taxon>
        <taxon>Bacillati</taxon>
        <taxon>Actinomycetota</taxon>
        <taxon>Actinomycetes</taxon>
        <taxon>Streptosporangiales</taxon>
        <taxon>Streptosporangiaceae</taxon>
        <taxon>Sphaerisporangium</taxon>
    </lineage>
</organism>
<evidence type="ECO:0000313" key="2">
    <source>
        <dbReference type="Proteomes" id="UP000555564"/>
    </source>
</evidence>
<sequence length="335" mass="35293">MDEFAGVEPAGLQELAHRLKRLHSLLAEHGPMIQRNMRRWDSTLSFAAFPHLLDEALRDARDMAARATRAHALAGHLTTADGPPASSAVPATVRLDWEATGHAGERAGQDAETLARLAGGEDTAAGAPAAEDGAAARLHEDLVRGDAAYLAAFWGQACPIALQAVRTLARRAGPRLFGPADVALLRALGGSLASVTRMRRGNGADARPLLPDAALDEITKHPDQWSVATLVRYGPDGRDWDGDILAVITRAVLEAHSTGRVEPPEQARGADLDPVAAVLRRAAENGHAARILLGDPATCPEHAALLRDAVARVSAGEHLDDAGEGELEQRGGDQA</sequence>
<keyword evidence="2" id="KW-1185">Reference proteome</keyword>
<accession>A0A7X0ICM3</accession>
<evidence type="ECO:0000313" key="1">
    <source>
        <dbReference type="EMBL" id="MBB6471508.1"/>
    </source>
</evidence>
<dbReference type="Proteomes" id="UP000555564">
    <property type="component" value="Unassembled WGS sequence"/>
</dbReference>